<dbReference type="EMBL" id="JAJHVV010000011">
    <property type="protein sequence ID" value="MCK6265062.1"/>
    <property type="molecule type" value="Genomic_DNA"/>
</dbReference>
<dbReference type="Gene3D" id="3.60.15.10">
    <property type="entry name" value="Ribonuclease Z/Hydroxyacylglutathione hydrolase-like"/>
    <property type="match status" value="1"/>
</dbReference>
<dbReference type="RefSeq" id="WP_248010139.1">
    <property type="nucleotide sequence ID" value="NZ_JAJHVV010000011.1"/>
</dbReference>
<keyword evidence="2" id="KW-1185">Reference proteome</keyword>
<proteinExistence type="predicted"/>
<evidence type="ECO:0000313" key="2">
    <source>
        <dbReference type="Proteomes" id="UP001139559"/>
    </source>
</evidence>
<comment type="caution">
    <text evidence="1">The sequence shown here is derived from an EMBL/GenBank/DDBJ whole genome shotgun (WGS) entry which is preliminary data.</text>
</comment>
<reference evidence="1" key="1">
    <citation type="submission" date="2021-11" db="EMBL/GenBank/DDBJ databases">
        <title>Vibrio ZSDE26 sp. nov. and Vibrio ZSDZ34 sp. nov., isolated from coastal seawater in Qingdao.</title>
        <authorList>
            <person name="Zhang P."/>
        </authorList>
    </citation>
    <scope>NUCLEOTIDE SEQUENCE</scope>
    <source>
        <strain evidence="1">ZSDE26</strain>
    </source>
</reference>
<sequence length="258" mass="29172">MTFPRVLKHGKIEPITENIYWVRGSVKLKAPHPKFGPLTLQFSRNMTIIKQGDELILVNSVRLDEETLEQLDSLGKVKHVVRLAAFHGMDDPFYKNRYDVTIWSVNAPYFSGVDPNPPEAHYFAPDKLLSSKSLPPIPDLKYFEIGSGSLNEGLFYLERENGIAISGDSLQNWHQADENFNLTARFMMKKMGFIRPTGIGPGWVNAVKPDVSELFDFFDWGFETLIPSHGEPITSAASEAFRSSVEKIIDSKKIESRP</sequence>
<dbReference type="Proteomes" id="UP001139559">
    <property type="component" value="Unassembled WGS sequence"/>
</dbReference>
<organism evidence="1 2">
    <name type="scientific">Vibrio amylolyticus</name>
    <dbReference type="NCBI Taxonomy" id="2847292"/>
    <lineage>
        <taxon>Bacteria</taxon>
        <taxon>Pseudomonadati</taxon>
        <taxon>Pseudomonadota</taxon>
        <taxon>Gammaproteobacteria</taxon>
        <taxon>Vibrionales</taxon>
        <taxon>Vibrionaceae</taxon>
        <taxon>Vibrio</taxon>
    </lineage>
</organism>
<evidence type="ECO:0000313" key="1">
    <source>
        <dbReference type="EMBL" id="MCK6265062.1"/>
    </source>
</evidence>
<dbReference type="SUPFAM" id="SSF56281">
    <property type="entry name" value="Metallo-hydrolase/oxidoreductase"/>
    <property type="match status" value="1"/>
</dbReference>
<accession>A0A9X1XKQ6</accession>
<protein>
    <submittedName>
        <fullName evidence="1">Uncharacterized protein</fullName>
    </submittedName>
</protein>
<gene>
    <name evidence="1" type="ORF">KP803_17425</name>
</gene>
<dbReference type="InterPro" id="IPR036866">
    <property type="entry name" value="RibonucZ/Hydroxyglut_hydro"/>
</dbReference>
<name>A0A9X1XKQ6_9VIBR</name>
<dbReference type="AlphaFoldDB" id="A0A9X1XKQ6"/>